<dbReference type="PRINTS" id="PR00397">
    <property type="entry name" value="SIROHAEM"/>
</dbReference>
<reference evidence="10 11" key="1">
    <citation type="journal article" date="2003" name="Proc. Natl. Acad. Sci. U.S.A.">
        <title>Complete genome sequence and analysis of Wolinella succinogenes.</title>
        <authorList>
            <person name="Baar C."/>
            <person name="Eppinger M."/>
            <person name="Raddatz G."/>
            <person name="Simon JM."/>
            <person name="Lanz C."/>
            <person name="Klimmek O."/>
            <person name="Nandakumar R."/>
            <person name="Gross R."/>
            <person name="Rosinus A."/>
            <person name="Keller H."/>
            <person name="Jagtap P."/>
            <person name="Linke B."/>
            <person name="Meyer F."/>
            <person name="Lederer H."/>
            <person name="Schuster S.C."/>
        </authorList>
    </citation>
    <scope>NUCLEOTIDE SEQUENCE [LARGE SCALE GENOMIC DNA]</scope>
    <source>
        <strain evidence="11">ATCC 29543 / DSM 1740 / CCUG 13145 / JCM 31913 / LMG 7466 / NCTC 11488 / FDC 602W</strain>
    </source>
</reference>
<accession>Q7MRV9</accession>
<dbReference type="PROSITE" id="PS00365">
    <property type="entry name" value="NIR_SIR"/>
    <property type="match status" value="1"/>
</dbReference>
<protein>
    <submittedName>
        <fullName evidence="10">Uncharacterized protein</fullName>
    </submittedName>
</protein>
<dbReference type="SUPFAM" id="SSF64307">
    <property type="entry name" value="SirA-like"/>
    <property type="match status" value="1"/>
</dbReference>
<dbReference type="RefSeq" id="WP_011138900.1">
    <property type="nucleotide sequence ID" value="NC_005090.1"/>
</dbReference>
<dbReference type="Pfam" id="PF01077">
    <property type="entry name" value="NIR_SIR"/>
    <property type="match status" value="2"/>
</dbReference>
<dbReference type="InterPro" id="IPR045854">
    <property type="entry name" value="NO2/SO3_Rdtase_4Fe4S_sf"/>
</dbReference>
<evidence type="ECO:0000313" key="10">
    <source>
        <dbReference type="EMBL" id="CAE10106.1"/>
    </source>
</evidence>
<dbReference type="EMBL" id="BX571659">
    <property type="protein sequence ID" value="CAE10106.1"/>
    <property type="molecule type" value="Genomic_DNA"/>
</dbReference>
<dbReference type="GO" id="GO:0046872">
    <property type="term" value="F:metal ion binding"/>
    <property type="evidence" value="ECO:0007669"/>
    <property type="project" value="UniProtKB-KW"/>
</dbReference>
<dbReference type="PANTHER" id="PTHR32439:SF9">
    <property type="entry name" value="BLR3264 PROTEIN"/>
    <property type="match status" value="1"/>
</dbReference>
<dbReference type="Proteomes" id="UP000000422">
    <property type="component" value="Chromosome"/>
</dbReference>
<sequence length="764" mass="84539">MSHYTLPPSVAEDFASFKESHADFMAGKLDALTFKTIRVPFGIYEQRESDTYMVRVKLAGGILTPAQLHSLALLAEHYAKPHLHVTTRGGVQLHYAKLQDLPQIIQALHEMGLTGRGGGGNTVRNITADPYAGIAPDEAFDVTPCALSLTTKMLETKDSYSLPRKFKIAFSGSSEDRGGATYIDVGFIAKIHEGVRGFRLFVAGGMGAKSRLGSAFIDFLPQEEIFLFSQAIKQVFDQHGNRKNKHAARLRFLIEELGEGQFRELVFKEVQALRDQGGWEIKLEEAFEAIPLESDEIPPLNQEQKLWWNRFVIPQKQKGYYSAKVPLKLGDLESEHAKSLAQALQGFKYGKESIRFGSDQNLYLRNLQADELLSLYPLIQELSGQSSRARILGDMVACTGAATCQLGITRPRGAVVAIEKELQKANIDLDALQGFRIHLSGCPNSCGKHAIADLGFFGKVNREGGHPYPAYNVLVGAIIQEDSTRFAKKIAEVSAYALPLFVTEVLKLWLHAKPHYANFAAWVDQEGEAQIIHLASSYAKIPSFEEDKNPYFDYGSEEIFSLKGRGVGECSAGMYDLIEADKKALKEALEGGDEEENLAKIRLLASRMLLITKGEEARDERSVLQAFRRLFVEGGLIDSSFAPLLEGRPRIELKALGEAVIALYGTMDNSLKFAKEQPKEAPLAPTSSSSSAHRFKDYQGVACPMNFVKTKMDLAQMQSGEILEILLDEGAPIENVPKSVANEGHLILGQTKEGKGWRVRIQKR</sequence>
<feature type="domain" description="UPF0033" evidence="8">
    <location>
        <begin position="697"/>
        <end position="763"/>
    </location>
</feature>
<evidence type="ECO:0000256" key="4">
    <source>
        <dbReference type="ARBA" id="ARBA00023002"/>
    </source>
</evidence>
<dbReference type="InterPro" id="IPR005117">
    <property type="entry name" value="NiRdtase/SiRdtase_haem-b_fer"/>
</dbReference>
<gene>
    <name evidence="10" type="ordered locus">WS1004</name>
</gene>
<dbReference type="Gene3D" id="3.30.110.40">
    <property type="entry name" value="TusA-like domain"/>
    <property type="match status" value="1"/>
</dbReference>
<dbReference type="InterPro" id="IPR051329">
    <property type="entry name" value="NIR_SIR_4Fe-4S"/>
</dbReference>
<dbReference type="CDD" id="cd00291">
    <property type="entry name" value="SirA_YedF_YeeD"/>
    <property type="match status" value="1"/>
</dbReference>
<evidence type="ECO:0000259" key="8">
    <source>
        <dbReference type="Pfam" id="PF01206"/>
    </source>
</evidence>
<dbReference type="InterPro" id="IPR006067">
    <property type="entry name" value="NO2/SO3_Rdtase_4Fe4S_dom"/>
</dbReference>
<dbReference type="eggNOG" id="COG0155">
    <property type="taxonomic scope" value="Bacteria"/>
</dbReference>
<keyword evidence="6" id="KW-0411">Iron-sulfur</keyword>
<keyword evidence="2" id="KW-0349">Heme</keyword>
<feature type="domain" description="Nitrite/Sulfite reductase ferredoxin-like" evidence="9">
    <location>
        <begin position="44"/>
        <end position="110"/>
    </location>
</feature>
<dbReference type="GO" id="GO:0020037">
    <property type="term" value="F:heme binding"/>
    <property type="evidence" value="ECO:0007669"/>
    <property type="project" value="InterPro"/>
</dbReference>
<proteinExistence type="predicted"/>
<feature type="domain" description="Nitrite/sulphite reductase 4Fe-4S" evidence="7">
    <location>
        <begin position="395"/>
        <end position="540"/>
    </location>
</feature>
<dbReference type="Pfam" id="PF03460">
    <property type="entry name" value="NIR_SIR_ferr"/>
    <property type="match status" value="2"/>
</dbReference>
<keyword evidence="3" id="KW-0479">Metal-binding</keyword>
<keyword evidence="11" id="KW-1185">Reference proteome</keyword>
<dbReference type="GO" id="GO:0051539">
    <property type="term" value="F:4 iron, 4 sulfur cluster binding"/>
    <property type="evidence" value="ECO:0007669"/>
    <property type="project" value="UniProtKB-KW"/>
</dbReference>
<evidence type="ECO:0000256" key="5">
    <source>
        <dbReference type="ARBA" id="ARBA00023004"/>
    </source>
</evidence>
<evidence type="ECO:0000256" key="1">
    <source>
        <dbReference type="ARBA" id="ARBA00022485"/>
    </source>
</evidence>
<organism evidence="11">
    <name type="scientific">Wolinella succinogenes (strain ATCC 29543 / DSM 1740 / CCUG 13145 / JCM 31913 / LMG 7466 / NCTC 11488 / FDC 602W)</name>
    <name type="common">Vibrio succinogenes</name>
    <dbReference type="NCBI Taxonomy" id="273121"/>
    <lineage>
        <taxon>Bacteria</taxon>
        <taxon>Pseudomonadati</taxon>
        <taxon>Campylobacterota</taxon>
        <taxon>Epsilonproteobacteria</taxon>
        <taxon>Campylobacterales</taxon>
        <taxon>Helicobacteraceae</taxon>
        <taxon>Wolinella</taxon>
    </lineage>
</organism>
<evidence type="ECO:0000256" key="6">
    <source>
        <dbReference type="ARBA" id="ARBA00023014"/>
    </source>
</evidence>
<dbReference type="Gene3D" id="3.30.413.10">
    <property type="entry name" value="Sulfite Reductase Hemoprotein, domain 1"/>
    <property type="match status" value="2"/>
</dbReference>
<evidence type="ECO:0000259" key="7">
    <source>
        <dbReference type="Pfam" id="PF01077"/>
    </source>
</evidence>
<dbReference type="InterPro" id="IPR006066">
    <property type="entry name" value="NO2/SO3_Rdtase_FeS/sirohaem_BS"/>
</dbReference>
<dbReference type="eggNOG" id="COG0425">
    <property type="taxonomic scope" value="Bacteria"/>
</dbReference>
<dbReference type="HOGENOM" id="CLU_015667_1_1_7"/>
<name>Q7MRV9_WOLSU</name>
<feature type="domain" description="Nitrite/Sulfite reductase ferredoxin-like" evidence="9">
    <location>
        <begin position="313"/>
        <end position="381"/>
    </location>
</feature>
<dbReference type="SUPFAM" id="SSF55124">
    <property type="entry name" value="Nitrite/Sulfite reductase N-terminal domain-like"/>
    <property type="match status" value="2"/>
</dbReference>
<evidence type="ECO:0000256" key="2">
    <source>
        <dbReference type="ARBA" id="ARBA00022617"/>
    </source>
</evidence>
<dbReference type="KEGG" id="wsu:WS1004"/>
<dbReference type="InterPro" id="IPR001455">
    <property type="entry name" value="TusA-like"/>
</dbReference>
<dbReference type="Gene3D" id="3.90.480.10">
    <property type="entry name" value="Sulfite Reductase Hemoprotein,Domain 2"/>
    <property type="match status" value="1"/>
</dbReference>
<evidence type="ECO:0000256" key="3">
    <source>
        <dbReference type="ARBA" id="ARBA00022723"/>
    </source>
</evidence>
<dbReference type="InterPro" id="IPR036136">
    <property type="entry name" value="Nit/Sulf_reduc_fer-like_dom_sf"/>
</dbReference>
<keyword evidence="1" id="KW-0004">4Fe-4S</keyword>
<dbReference type="AlphaFoldDB" id="Q7MRV9"/>
<dbReference type="Pfam" id="PF01206">
    <property type="entry name" value="TusA"/>
    <property type="match status" value="1"/>
</dbReference>
<keyword evidence="4" id="KW-0560">Oxidoreductase</keyword>
<keyword evidence="5" id="KW-0408">Iron</keyword>
<dbReference type="PANTHER" id="PTHR32439">
    <property type="entry name" value="FERREDOXIN--NITRITE REDUCTASE, CHLOROPLASTIC"/>
    <property type="match status" value="1"/>
</dbReference>
<dbReference type="SUPFAM" id="SSF56014">
    <property type="entry name" value="Nitrite and sulphite reductase 4Fe-4S domain-like"/>
    <property type="match status" value="2"/>
</dbReference>
<dbReference type="InterPro" id="IPR036868">
    <property type="entry name" value="TusA-like_sf"/>
</dbReference>
<dbReference type="GO" id="GO:0016491">
    <property type="term" value="F:oxidoreductase activity"/>
    <property type="evidence" value="ECO:0007669"/>
    <property type="project" value="UniProtKB-KW"/>
</dbReference>
<dbReference type="STRING" id="273121.WS1004"/>
<evidence type="ECO:0000313" key="11">
    <source>
        <dbReference type="Proteomes" id="UP000000422"/>
    </source>
</evidence>
<evidence type="ECO:0000259" key="9">
    <source>
        <dbReference type="Pfam" id="PF03460"/>
    </source>
</evidence>
<feature type="domain" description="Nitrite/sulphite reductase 4Fe-4S" evidence="7">
    <location>
        <begin position="120"/>
        <end position="269"/>
    </location>
</feature>